<evidence type="ECO:0000313" key="2">
    <source>
        <dbReference type="Proteomes" id="UP000240608"/>
    </source>
</evidence>
<dbReference type="AlphaFoldDB" id="A0A2T4DPG9"/>
<protein>
    <recommendedName>
        <fullName evidence="3">Apea-like HEPN domain-containing protein</fullName>
    </recommendedName>
</protein>
<proteinExistence type="predicted"/>
<comment type="caution">
    <text evidence="1">The sequence shown here is derived from an EMBL/GenBank/DDBJ whole genome shotgun (WGS) entry which is preliminary data.</text>
</comment>
<dbReference type="Proteomes" id="UP000240608">
    <property type="component" value="Unassembled WGS sequence"/>
</dbReference>
<evidence type="ECO:0000313" key="1">
    <source>
        <dbReference type="EMBL" id="PTB95697.1"/>
    </source>
</evidence>
<reference evidence="1 2" key="1">
    <citation type="submission" date="2018-03" db="EMBL/GenBank/DDBJ databases">
        <title>Cross-interface Injection: A General Nanoliter Liquid Handling Method Applied to Single Cells Genome Amplification Automated Nanoliter Liquid Handling Applied to Single Cell Multiple Displacement Amplification.</title>
        <authorList>
            <person name="Yun J."/>
            <person name="Xu P."/>
            <person name="Xu J."/>
            <person name="Dai X."/>
            <person name="Wang Y."/>
            <person name="Zheng X."/>
            <person name="Cao C."/>
            <person name="Yi Q."/>
            <person name="Zhu Y."/>
            <person name="Wang L."/>
            <person name="Dong Z."/>
            <person name="Huang Y."/>
            <person name="Huang L."/>
            <person name="Du W."/>
        </authorList>
    </citation>
    <scope>NUCLEOTIDE SEQUENCE [LARGE SCALE GENOMIC DNA]</scope>
    <source>
        <strain evidence="1 2">Z-D1-2</strain>
    </source>
</reference>
<organism evidence="1 2">
    <name type="scientific">Marivirga lumbricoides</name>
    <dbReference type="NCBI Taxonomy" id="1046115"/>
    <lineage>
        <taxon>Bacteria</taxon>
        <taxon>Pseudomonadati</taxon>
        <taxon>Bacteroidota</taxon>
        <taxon>Cytophagia</taxon>
        <taxon>Cytophagales</taxon>
        <taxon>Marivirgaceae</taxon>
        <taxon>Marivirga</taxon>
    </lineage>
</organism>
<gene>
    <name evidence="1" type="ORF">C9994_10635</name>
</gene>
<evidence type="ECO:0008006" key="3">
    <source>
        <dbReference type="Google" id="ProtNLM"/>
    </source>
</evidence>
<name>A0A2T4DPG9_9BACT</name>
<accession>A0A2T4DPG9</accession>
<dbReference type="EMBL" id="PYVU01000093">
    <property type="protein sequence ID" value="PTB95697.1"/>
    <property type="molecule type" value="Genomic_DNA"/>
</dbReference>
<sequence length="155" mass="18599">MILDWINRNYGISLSEAEVTPIMEFTLLWNVFENRIFSTDFTIVKLEDWINNNHLDLNPIHDNYLYFQSRYINPDDGIRRFNVLFPNNRNEKETIYSILISNNSSEKEKLYALGVIAYRLRNNLFHGNKTIEELPWQVVNFTQINQVLMFFLEQE</sequence>